<protein>
    <submittedName>
        <fullName evidence="2">Uncharacterized protein</fullName>
    </submittedName>
</protein>
<proteinExistence type="predicted"/>
<evidence type="ECO:0000256" key="1">
    <source>
        <dbReference type="SAM" id="MobiDB-lite"/>
    </source>
</evidence>
<dbReference type="Gene3D" id="3.40.50.1820">
    <property type="entry name" value="alpha/beta hydrolase"/>
    <property type="match status" value="1"/>
</dbReference>
<organism evidence="2 3">
    <name type="scientific">Paratrimastix pyriformis</name>
    <dbReference type="NCBI Taxonomy" id="342808"/>
    <lineage>
        <taxon>Eukaryota</taxon>
        <taxon>Metamonada</taxon>
        <taxon>Preaxostyla</taxon>
        <taxon>Paratrimastigidae</taxon>
        <taxon>Paratrimastix</taxon>
    </lineage>
</organism>
<accession>A0ABQ8UFN8</accession>
<keyword evidence="3" id="KW-1185">Reference proteome</keyword>
<sequence>MELNNPFLQIAQATAQAAVQATAQQEAGDLEKILRKLTETRGELDLAHPHVDRQLRNHPLPLLKMSPIASRNVGCDEARIAQVVQGQPIVLQAPKASTLFNQALNGQLELSVRQPVDPLPLDANYEEFYLRVNDDFERLCAILCEASYQENKEEMLREAGALLARVPNQFQLSDFDGDVHWHPDDYAFFTVIKDPMSLKKIGLCVFRGTVPLRDSGSLGYTINDYMADLVLPFGVDTHRVHDTKSWMADVIKEHDGVDFVFFTGHSLGGYIAETMSLEFAKQDRPCAAVLFNAPGPHAFLSLFNLAISWLSRLRGPTKTPYTRHHRTPRDPVSLSVSDDPRQPMS</sequence>
<comment type="caution">
    <text evidence="2">The sequence shown here is derived from an EMBL/GenBank/DDBJ whole genome shotgun (WGS) entry which is preliminary data.</text>
</comment>
<gene>
    <name evidence="2" type="ORF">PAPYR_6354</name>
</gene>
<dbReference type="EMBL" id="JAPMOS010000035">
    <property type="protein sequence ID" value="KAJ4458082.1"/>
    <property type="molecule type" value="Genomic_DNA"/>
</dbReference>
<evidence type="ECO:0000313" key="2">
    <source>
        <dbReference type="EMBL" id="KAJ4458082.1"/>
    </source>
</evidence>
<dbReference type="Proteomes" id="UP001141327">
    <property type="component" value="Unassembled WGS sequence"/>
</dbReference>
<reference evidence="2" key="1">
    <citation type="journal article" date="2022" name="bioRxiv">
        <title>Genomics of Preaxostyla Flagellates Illuminates Evolutionary Transitions and the Path Towards Mitochondrial Loss.</title>
        <authorList>
            <person name="Novak L.V.F."/>
            <person name="Treitli S.C."/>
            <person name="Pyrih J."/>
            <person name="Halakuc P."/>
            <person name="Pipaliya S.V."/>
            <person name="Vacek V."/>
            <person name="Brzon O."/>
            <person name="Soukal P."/>
            <person name="Eme L."/>
            <person name="Dacks J.B."/>
            <person name="Karnkowska A."/>
            <person name="Elias M."/>
            <person name="Hampl V."/>
        </authorList>
    </citation>
    <scope>NUCLEOTIDE SEQUENCE</scope>
    <source>
        <strain evidence="2">RCP-MX</strain>
    </source>
</reference>
<name>A0ABQ8UFN8_9EUKA</name>
<feature type="region of interest" description="Disordered" evidence="1">
    <location>
        <begin position="318"/>
        <end position="345"/>
    </location>
</feature>
<evidence type="ECO:0000313" key="3">
    <source>
        <dbReference type="Proteomes" id="UP001141327"/>
    </source>
</evidence>
<dbReference type="InterPro" id="IPR029058">
    <property type="entry name" value="AB_hydrolase_fold"/>
</dbReference>
<dbReference type="SUPFAM" id="SSF53474">
    <property type="entry name" value="alpha/beta-Hydrolases"/>
    <property type="match status" value="1"/>
</dbReference>